<dbReference type="PROSITE" id="PS50887">
    <property type="entry name" value="GGDEF"/>
    <property type="match status" value="1"/>
</dbReference>
<dbReference type="InterPro" id="IPR043128">
    <property type="entry name" value="Rev_trsase/Diguanyl_cyclase"/>
</dbReference>
<dbReference type="SMART" id="SM00052">
    <property type="entry name" value="EAL"/>
    <property type="match status" value="1"/>
</dbReference>
<name>A0ABW8YPH6_9SPHN</name>
<dbReference type="PANTHER" id="PTHR33121:SF71">
    <property type="entry name" value="OXYGEN SENSOR PROTEIN DOSP"/>
    <property type="match status" value="1"/>
</dbReference>
<protein>
    <submittedName>
        <fullName evidence="4">EAL domain-containing protein</fullName>
    </submittedName>
</protein>
<dbReference type="SMART" id="SM00267">
    <property type="entry name" value="GGDEF"/>
    <property type="match status" value="1"/>
</dbReference>
<keyword evidence="1" id="KW-0812">Transmembrane</keyword>
<evidence type="ECO:0000313" key="5">
    <source>
        <dbReference type="Proteomes" id="UP001629244"/>
    </source>
</evidence>
<keyword evidence="1" id="KW-1133">Transmembrane helix</keyword>
<evidence type="ECO:0000259" key="2">
    <source>
        <dbReference type="PROSITE" id="PS50883"/>
    </source>
</evidence>
<feature type="transmembrane region" description="Helical" evidence="1">
    <location>
        <begin position="27"/>
        <end position="48"/>
    </location>
</feature>
<dbReference type="Proteomes" id="UP001629244">
    <property type="component" value="Unassembled WGS sequence"/>
</dbReference>
<dbReference type="SUPFAM" id="SSF55073">
    <property type="entry name" value="Nucleotide cyclase"/>
    <property type="match status" value="1"/>
</dbReference>
<dbReference type="InterPro" id="IPR000160">
    <property type="entry name" value="GGDEF_dom"/>
</dbReference>
<dbReference type="CDD" id="cd01949">
    <property type="entry name" value="GGDEF"/>
    <property type="match status" value="1"/>
</dbReference>
<feature type="domain" description="GGDEF" evidence="3">
    <location>
        <begin position="189"/>
        <end position="320"/>
    </location>
</feature>
<proteinExistence type="predicted"/>
<evidence type="ECO:0000259" key="3">
    <source>
        <dbReference type="PROSITE" id="PS50887"/>
    </source>
</evidence>
<keyword evidence="5" id="KW-1185">Reference proteome</keyword>
<dbReference type="InterPro" id="IPR050706">
    <property type="entry name" value="Cyclic-di-GMP_PDE-like"/>
</dbReference>
<accession>A0ABW8YPH6</accession>
<evidence type="ECO:0000256" key="1">
    <source>
        <dbReference type="SAM" id="Phobius"/>
    </source>
</evidence>
<evidence type="ECO:0000313" key="4">
    <source>
        <dbReference type="EMBL" id="MFL9841532.1"/>
    </source>
</evidence>
<feature type="transmembrane region" description="Helical" evidence="1">
    <location>
        <begin position="93"/>
        <end position="120"/>
    </location>
</feature>
<feature type="domain" description="EAL" evidence="2">
    <location>
        <begin position="329"/>
        <end position="578"/>
    </location>
</feature>
<organism evidence="4 5">
    <name type="scientific">Sphingomonas plantiphila</name>
    <dbReference type="NCBI Taxonomy" id="3163295"/>
    <lineage>
        <taxon>Bacteria</taxon>
        <taxon>Pseudomonadati</taxon>
        <taxon>Pseudomonadota</taxon>
        <taxon>Alphaproteobacteria</taxon>
        <taxon>Sphingomonadales</taxon>
        <taxon>Sphingomonadaceae</taxon>
        <taxon>Sphingomonas</taxon>
    </lineage>
</organism>
<dbReference type="PANTHER" id="PTHR33121">
    <property type="entry name" value="CYCLIC DI-GMP PHOSPHODIESTERASE PDEF"/>
    <property type="match status" value="1"/>
</dbReference>
<dbReference type="InterPro" id="IPR029787">
    <property type="entry name" value="Nucleotide_cyclase"/>
</dbReference>
<dbReference type="CDD" id="cd01948">
    <property type="entry name" value="EAL"/>
    <property type="match status" value="1"/>
</dbReference>
<keyword evidence="1" id="KW-0472">Membrane</keyword>
<sequence length="588" mass="63739">MAFLRLVVWLRAPLAESLSEAEADTRIARTQILAFVIASVFIGWTIALDWSSNGVSRDHVVVAVAATMLSCLLCLMQAPKVAGMVATSVVVPFFIYCLTLGSLSAIVIAANIALVAGVVVKVLGGSHRMFVDLIRSQQALSEERHQASRLSDENQLLAHTDPLTGLPNRRHFFARLDACLRKREAETQAQFCVGVLDLDRFKPINDTFGHAVGDKLLGEIGRRLSAYAADDLLIARLGGDEFGVLIDGGGESACRRVQALREAVCAPVTIQDAVLRVGCSVGLASYPDAGRSAHALFDRSDYALYHAKSHERGQCVIFSREHEALIRDEHRLETALRHADLDGELSLVFQPIYEARGIGMTGVEALARWQSPILGQVAPDRLIAMAERLGMINQITRILFAKALAELPRLPDGIGMNFNLSVHDIASPETVHDLIGMIGESGIDPRRLTFEITETALMSDCAAARATLGRLRKLGARVALDDFGTGYSNLGMLHQIPLDVLKVDRSLAAEMTTPSGRAMIAAIRSLAQSLSLECVIEGVENDAQLAEVSLLGCRYAQGYLLGRPMPMGTLLRAVREDRRHAQPESAAA</sequence>
<dbReference type="NCBIfam" id="TIGR00254">
    <property type="entry name" value="GGDEF"/>
    <property type="match status" value="1"/>
</dbReference>
<dbReference type="EMBL" id="JBELQC010000001">
    <property type="protein sequence ID" value="MFL9841532.1"/>
    <property type="molecule type" value="Genomic_DNA"/>
</dbReference>
<reference evidence="4 5" key="1">
    <citation type="submission" date="2024-06" db="EMBL/GenBank/DDBJ databases">
        <authorList>
            <person name="Kaempfer P."/>
            <person name="Viver T."/>
        </authorList>
    </citation>
    <scope>NUCLEOTIDE SEQUENCE [LARGE SCALE GENOMIC DNA]</scope>
    <source>
        <strain evidence="4 5">ST-64</strain>
    </source>
</reference>
<gene>
    <name evidence="4" type="ORF">ABS767_11205</name>
</gene>
<feature type="transmembrane region" description="Helical" evidence="1">
    <location>
        <begin position="60"/>
        <end position="78"/>
    </location>
</feature>
<dbReference type="Gene3D" id="3.30.70.270">
    <property type="match status" value="1"/>
</dbReference>
<dbReference type="InterPro" id="IPR001633">
    <property type="entry name" value="EAL_dom"/>
</dbReference>
<dbReference type="Pfam" id="PF00990">
    <property type="entry name" value="GGDEF"/>
    <property type="match status" value="1"/>
</dbReference>
<comment type="caution">
    <text evidence="4">The sequence shown here is derived from an EMBL/GenBank/DDBJ whole genome shotgun (WGS) entry which is preliminary data.</text>
</comment>
<dbReference type="Gene3D" id="3.20.20.450">
    <property type="entry name" value="EAL domain"/>
    <property type="match status" value="1"/>
</dbReference>
<dbReference type="Pfam" id="PF00563">
    <property type="entry name" value="EAL"/>
    <property type="match status" value="1"/>
</dbReference>
<dbReference type="PROSITE" id="PS50883">
    <property type="entry name" value="EAL"/>
    <property type="match status" value="1"/>
</dbReference>
<dbReference type="SUPFAM" id="SSF141868">
    <property type="entry name" value="EAL domain-like"/>
    <property type="match status" value="1"/>
</dbReference>
<dbReference type="InterPro" id="IPR035919">
    <property type="entry name" value="EAL_sf"/>
</dbReference>